<dbReference type="SUPFAM" id="SSF52058">
    <property type="entry name" value="L domain-like"/>
    <property type="match status" value="1"/>
</dbReference>
<protein>
    <recommendedName>
        <fullName evidence="5">Leucine rich immune protein (Coil-less)</fullName>
    </recommendedName>
</protein>
<evidence type="ECO:0000313" key="3">
    <source>
        <dbReference type="EnsemblMetazoa" id="AFAF018755-PA"/>
    </source>
</evidence>
<evidence type="ECO:0008006" key="5">
    <source>
        <dbReference type="Google" id="ProtNLM"/>
    </source>
</evidence>
<keyword evidence="4" id="KW-1185">Reference proteome</keyword>
<dbReference type="InterPro" id="IPR050333">
    <property type="entry name" value="SLRP"/>
</dbReference>
<dbReference type="VEuPathDB" id="VectorBase:AFAF018755"/>
<reference evidence="3" key="2">
    <citation type="submission" date="2020-05" db="UniProtKB">
        <authorList>
            <consortium name="EnsemblMetazoa"/>
        </authorList>
    </citation>
    <scope>IDENTIFICATION</scope>
    <source>
        <strain evidence="3">FAR1</strain>
    </source>
</reference>
<organism evidence="3 4">
    <name type="scientific">Anopheles farauti</name>
    <dbReference type="NCBI Taxonomy" id="69004"/>
    <lineage>
        <taxon>Eukaryota</taxon>
        <taxon>Metazoa</taxon>
        <taxon>Ecdysozoa</taxon>
        <taxon>Arthropoda</taxon>
        <taxon>Hexapoda</taxon>
        <taxon>Insecta</taxon>
        <taxon>Pterygota</taxon>
        <taxon>Neoptera</taxon>
        <taxon>Endopterygota</taxon>
        <taxon>Diptera</taxon>
        <taxon>Nematocera</taxon>
        <taxon>Culicoidea</taxon>
        <taxon>Culicidae</taxon>
        <taxon>Anophelinae</taxon>
        <taxon>Anopheles</taxon>
    </lineage>
</organism>
<dbReference type="AlphaFoldDB" id="A0A182QXC3"/>
<accession>A0A182QXC3</accession>
<evidence type="ECO:0000313" key="4">
    <source>
        <dbReference type="Proteomes" id="UP000075886"/>
    </source>
</evidence>
<dbReference type="Proteomes" id="UP000075886">
    <property type="component" value="Unassembled WGS sequence"/>
</dbReference>
<dbReference type="SMART" id="SM00369">
    <property type="entry name" value="LRR_TYP"/>
    <property type="match status" value="5"/>
</dbReference>
<name>A0A182QXC3_9DIPT</name>
<evidence type="ECO:0000256" key="2">
    <source>
        <dbReference type="ARBA" id="ARBA00022737"/>
    </source>
</evidence>
<reference evidence="4" key="1">
    <citation type="submission" date="2014-01" db="EMBL/GenBank/DDBJ databases">
        <title>The Genome Sequence of Anopheles farauti FAR1 (V2).</title>
        <authorList>
            <consortium name="The Broad Institute Genomics Platform"/>
            <person name="Neafsey D.E."/>
            <person name="Besansky N."/>
            <person name="Howell P."/>
            <person name="Walton C."/>
            <person name="Young S.K."/>
            <person name="Zeng Q."/>
            <person name="Gargeya S."/>
            <person name="Fitzgerald M."/>
            <person name="Haas B."/>
            <person name="Abouelleil A."/>
            <person name="Allen A.W."/>
            <person name="Alvarado L."/>
            <person name="Arachchi H.M."/>
            <person name="Berlin A.M."/>
            <person name="Chapman S.B."/>
            <person name="Gainer-Dewar J."/>
            <person name="Goldberg J."/>
            <person name="Griggs A."/>
            <person name="Gujja S."/>
            <person name="Hansen M."/>
            <person name="Howarth C."/>
            <person name="Imamovic A."/>
            <person name="Ireland A."/>
            <person name="Larimer J."/>
            <person name="McCowan C."/>
            <person name="Murphy C."/>
            <person name="Pearson M."/>
            <person name="Poon T.W."/>
            <person name="Priest M."/>
            <person name="Roberts A."/>
            <person name="Saif S."/>
            <person name="Shea T."/>
            <person name="Sisk P."/>
            <person name="Sykes S."/>
            <person name="Wortman J."/>
            <person name="Nusbaum C."/>
            <person name="Birren B."/>
        </authorList>
    </citation>
    <scope>NUCLEOTIDE SEQUENCE [LARGE SCALE GENOMIC DNA]</scope>
    <source>
        <strain evidence="4">FAR1</strain>
    </source>
</reference>
<dbReference type="EMBL" id="AXCN02000382">
    <property type="status" value="NOT_ANNOTATED_CDS"/>
    <property type="molecule type" value="Genomic_DNA"/>
</dbReference>
<dbReference type="EnsemblMetazoa" id="AFAF018755-RA">
    <property type="protein sequence ID" value="AFAF018755-PA"/>
    <property type="gene ID" value="AFAF018755"/>
</dbReference>
<dbReference type="Gene3D" id="3.80.10.10">
    <property type="entry name" value="Ribonuclease Inhibitor"/>
    <property type="match status" value="2"/>
</dbReference>
<proteinExistence type="predicted"/>
<dbReference type="PANTHER" id="PTHR45712">
    <property type="entry name" value="AGAP008170-PA"/>
    <property type="match status" value="1"/>
</dbReference>
<dbReference type="GO" id="GO:0005615">
    <property type="term" value="C:extracellular space"/>
    <property type="evidence" value="ECO:0007669"/>
    <property type="project" value="TreeGrafter"/>
</dbReference>
<keyword evidence="1" id="KW-0433">Leucine-rich repeat</keyword>
<evidence type="ECO:0000256" key="1">
    <source>
        <dbReference type="ARBA" id="ARBA00022614"/>
    </source>
</evidence>
<sequence>MDAKRVKSISIPAIVASLWLWSHQPLVVHSAGERCNAENRGCSYETLNLSADGLQRIRSIAAEASYSSQIQVKLLITPYPDAVLLQLISESFAEIVFNNYYERVLRIPPGSQLSAVKLPNAPELETIVIRARNDHLAGLKLLYVDFFKTNLETLNLDPFGNSPKMVNLVAHTNKVRFLEVSSNPSLVVTITELLLSDNLIETIDGAFFLPLKKLAYIDLQRNRIQRIDGRPVVLPRGKEIILSDNQLRALNCTLWQTPRMMDIFLQGNNFTRMPVGLEQLPYLRQVVLMRNLLYAMDLRRLEGSYNLTKIDLSYNQLRTVMVSGSGRLSLPNLTSINLSFNQLTKLDYGRWDFPNLAILTLTANLLTRLPNLFQLFPKLERVVVQQNPLSCNTVRQWQQSIADNKLIVDANVPCRWNGTFTLPAGSVHSNSGSLIITEPYGQSLGDSCGGPMIIFPDSSISVRAFNTLHGSGLSAMLNESSDWNTCPNGGTVEKLLCARLMKLIVGRLMPLVLKRTSAQYSTYRVVSIGSLIGRELRTYRQPGLAEKSSEFSIGSPFRGARSMPVKLFSPKPISCRLGKRRKRGGIA</sequence>
<dbReference type="PANTHER" id="PTHR45712:SF22">
    <property type="entry name" value="INSULIN-LIKE GROWTH FACTOR-BINDING PROTEIN COMPLEX ACID LABILE SUBUNIT"/>
    <property type="match status" value="1"/>
</dbReference>
<dbReference type="STRING" id="69004.A0A182QXC3"/>
<dbReference type="InterPro" id="IPR001611">
    <property type="entry name" value="Leu-rich_rpt"/>
</dbReference>
<keyword evidence="2" id="KW-0677">Repeat</keyword>
<dbReference type="PROSITE" id="PS51450">
    <property type="entry name" value="LRR"/>
    <property type="match status" value="1"/>
</dbReference>
<dbReference type="Pfam" id="PF13855">
    <property type="entry name" value="LRR_8"/>
    <property type="match status" value="1"/>
</dbReference>
<dbReference type="InterPro" id="IPR032675">
    <property type="entry name" value="LRR_dom_sf"/>
</dbReference>
<dbReference type="InterPro" id="IPR003591">
    <property type="entry name" value="Leu-rich_rpt_typical-subtyp"/>
</dbReference>